<dbReference type="OrthoDB" id="421178at2759"/>
<gene>
    <name evidence="2" type="ORF">SPIL2461_LOCUS5997</name>
</gene>
<evidence type="ECO:0000313" key="3">
    <source>
        <dbReference type="Proteomes" id="UP000649617"/>
    </source>
</evidence>
<organism evidence="2 3">
    <name type="scientific">Symbiodinium pilosum</name>
    <name type="common">Dinoflagellate</name>
    <dbReference type="NCBI Taxonomy" id="2952"/>
    <lineage>
        <taxon>Eukaryota</taxon>
        <taxon>Sar</taxon>
        <taxon>Alveolata</taxon>
        <taxon>Dinophyceae</taxon>
        <taxon>Suessiales</taxon>
        <taxon>Symbiodiniaceae</taxon>
        <taxon>Symbiodinium</taxon>
    </lineage>
</organism>
<dbReference type="Proteomes" id="UP000649617">
    <property type="component" value="Unassembled WGS sequence"/>
</dbReference>
<feature type="compositionally biased region" description="Polar residues" evidence="1">
    <location>
        <begin position="280"/>
        <end position="294"/>
    </location>
</feature>
<evidence type="ECO:0000256" key="1">
    <source>
        <dbReference type="SAM" id="MobiDB-lite"/>
    </source>
</evidence>
<dbReference type="AlphaFoldDB" id="A0A812MN92"/>
<evidence type="ECO:0000313" key="2">
    <source>
        <dbReference type="EMBL" id="CAE7272057.1"/>
    </source>
</evidence>
<feature type="region of interest" description="Disordered" evidence="1">
    <location>
        <begin position="279"/>
        <end position="302"/>
    </location>
</feature>
<dbReference type="EMBL" id="CAJNIZ010008802">
    <property type="protein sequence ID" value="CAE7272057.1"/>
    <property type="molecule type" value="Genomic_DNA"/>
</dbReference>
<sequence length="302" mass="32829">MVLVFVKGADGILRAVTLESGSVISEGMAFNDDISAHPARIWALLKTMTTERIICAWKQIASCFSGVNHPAPPSIETNKHILITRFVAFFEEVRFGKSGRPGVRTASQTRSVSPLATLAEASPKSSQDGTDEVDIELRFFDDGRHYDINAMLTMRKGDQETMTAKLQKSSSDALCECVFSHGAKLSAGSWIEAVQNMTLQELEKLRSSMTKDASCKPVSEVGGCLPALQQLRMLHAKVEATLLFVEDMLCEDFALTFQGSLVKLRDVVSEKIGQLKATGVPTTVPSAPGTSSSPFRRCKSHG</sequence>
<keyword evidence="3" id="KW-1185">Reference proteome</keyword>
<name>A0A812MN92_SYMPI</name>
<comment type="caution">
    <text evidence="2">The sequence shown here is derived from an EMBL/GenBank/DDBJ whole genome shotgun (WGS) entry which is preliminary data.</text>
</comment>
<accession>A0A812MN92</accession>
<protein>
    <submittedName>
        <fullName evidence="2">Uncharacterized protein</fullName>
    </submittedName>
</protein>
<proteinExistence type="predicted"/>
<reference evidence="2" key="1">
    <citation type="submission" date="2021-02" db="EMBL/GenBank/DDBJ databases">
        <authorList>
            <person name="Dougan E. K."/>
            <person name="Rhodes N."/>
            <person name="Thang M."/>
            <person name="Chan C."/>
        </authorList>
    </citation>
    <scope>NUCLEOTIDE SEQUENCE</scope>
</reference>